<reference evidence="2" key="1">
    <citation type="journal article" date="2014" name="Int. J. Syst. Evol. Microbiol.">
        <title>Complete genome sequence of Corynebacterium casei LMG S-19264T (=DSM 44701T), isolated from a smear-ripened cheese.</title>
        <authorList>
            <consortium name="US DOE Joint Genome Institute (JGI-PGF)"/>
            <person name="Walter F."/>
            <person name="Albersmeier A."/>
            <person name="Kalinowski J."/>
            <person name="Ruckert C."/>
        </authorList>
    </citation>
    <scope>NUCLEOTIDE SEQUENCE</scope>
    <source>
        <strain evidence="2">CGMCC 1.10859</strain>
    </source>
</reference>
<comment type="caution">
    <text evidence="2">The sequence shown here is derived from an EMBL/GenBank/DDBJ whole genome shotgun (WGS) entry which is preliminary data.</text>
</comment>
<evidence type="ECO:0000313" key="2">
    <source>
        <dbReference type="EMBL" id="GHD99209.1"/>
    </source>
</evidence>
<dbReference type="PANTHER" id="PTHR34203">
    <property type="entry name" value="METHYLTRANSFERASE, FKBM FAMILY PROTEIN"/>
    <property type="match status" value="1"/>
</dbReference>
<dbReference type="Proteomes" id="UP000634647">
    <property type="component" value="Unassembled WGS sequence"/>
</dbReference>
<dbReference type="NCBIfam" id="TIGR01444">
    <property type="entry name" value="fkbM_fam"/>
    <property type="match status" value="1"/>
</dbReference>
<dbReference type="PANTHER" id="PTHR34203:SF15">
    <property type="entry name" value="SLL1173 PROTEIN"/>
    <property type="match status" value="1"/>
</dbReference>
<dbReference type="SUPFAM" id="SSF53448">
    <property type="entry name" value="Nucleotide-diphospho-sugar transferases"/>
    <property type="match status" value="1"/>
</dbReference>
<evidence type="ECO:0000259" key="1">
    <source>
        <dbReference type="Pfam" id="PF05050"/>
    </source>
</evidence>
<name>A0AAN4ZXX5_9RHOB</name>
<reference evidence="3 4" key="2">
    <citation type="submission" date="2016-10" db="EMBL/GenBank/DDBJ databases">
        <authorList>
            <person name="Varghese N."/>
            <person name="Submissions S."/>
        </authorList>
    </citation>
    <scope>NUCLEOTIDE SEQUENCE [LARGE SCALE GENOMIC DNA]</scope>
    <source>
        <strain evidence="3 4">DSM 24802</strain>
    </source>
</reference>
<evidence type="ECO:0000313" key="3">
    <source>
        <dbReference type="EMBL" id="SDW31320.1"/>
    </source>
</evidence>
<dbReference type="EMBL" id="BNAB01000002">
    <property type="protein sequence ID" value="GHD99209.1"/>
    <property type="molecule type" value="Genomic_DNA"/>
</dbReference>
<dbReference type="AlphaFoldDB" id="A0AAN4ZXX5"/>
<keyword evidence="3" id="KW-0808">Transferase</keyword>
<feature type="domain" description="Methyltransferase FkbM" evidence="1">
    <location>
        <begin position="274"/>
        <end position="427"/>
    </location>
</feature>
<dbReference type="InterPro" id="IPR029063">
    <property type="entry name" value="SAM-dependent_MTases_sf"/>
</dbReference>
<dbReference type="Proteomes" id="UP000199541">
    <property type="component" value="Unassembled WGS sequence"/>
</dbReference>
<dbReference type="SUPFAM" id="SSF53335">
    <property type="entry name" value="S-adenosyl-L-methionine-dependent methyltransferases"/>
    <property type="match status" value="1"/>
</dbReference>
<reference evidence="2" key="3">
    <citation type="submission" date="2023-06" db="EMBL/GenBank/DDBJ databases">
        <authorList>
            <person name="Sun Q."/>
            <person name="Zhou Y."/>
        </authorList>
    </citation>
    <scope>NUCLEOTIDE SEQUENCE</scope>
    <source>
        <strain evidence="2">CGMCC 1.10859</strain>
    </source>
</reference>
<dbReference type="InterPro" id="IPR052514">
    <property type="entry name" value="SAM-dependent_MTase"/>
</dbReference>
<dbReference type="InterPro" id="IPR029044">
    <property type="entry name" value="Nucleotide-diphossugar_trans"/>
</dbReference>
<protein>
    <submittedName>
        <fullName evidence="3">Methyltransferase, FkbM family</fullName>
    </submittedName>
</protein>
<gene>
    <name evidence="2" type="ORF">GCM10008024_05670</name>
    <name evidence="3" type="ORF">SAMN05444006_102308</name>
</gene>
<dbReference type="GO" id="GO:0008168">
    <property type="term" value="F:methyltransferase activity"/>
    <property type="evidence" value="ECO:0007669"/>
    <property type="project" value="UniProtKB-KW"/>
</dbReference>
<keyword evidence="4" id="KW-1185">Reference proteome</keyword>
<dbReference type="Gene3D" id="3.40.50.150">
    <property type="entry name" value="Vaccinia Virus protein VP39"/>
    <property type="match status" value="1"/>
</dbReference>
<organism evidence="2 5">
    <name type="scientific">Allgaiera indica</name>
    <dbReference type="NCBI Taxonomy" id="765699"/>
    <lineage>
        <taxon>Bacteria</taxon>
        <taxon>Pseudomonadati</taxon>
        <taxon>Pseudomonadota</taxon>
        <taxon>Alphaproteobacteria</taxon>
        <taxon>Rhodobacterales</taxon>
        <taxon>Paracoccaceae</taxon>
        <taxon>Allgaiera</taxon>
    </lineage>
</organism>
<keyword evidence="3" id="KW-0489">Methyltransferase</keyword>
<evidence type="ECO:0000313" key="4">
    <source>
        <dbReference type="Proteomes" id="UP000199541"/>
    </source>
</evidence>
<accession>A0AAN4ZXX5</accession>
<dbReference type="Gene3D" id="3.90.550.10">
    <property type="entry name" value="Spore Coat Polysaccharide Biosynthesis Protein SpsA, Chain A"/>
    <property type="match status" value="1"/>
</dbReference>
<dbReference type="GO" id="GO:0032259">
    <property type="term" value="P:methylation"/>
    <property type="evidence" value="ECO:0007669"/>
    <property type="project" value="UniProtKB-KW"/>
</dbReference>
<dbReference type="InterPro" id="IPR006342">
    <property type="entry name" value="FkbM_mtfrase"/>
</dbReference>
<dbReference type="RefSeq" id="WP_051646030.1">
    <property type="nucleotide sequence ID" value="NZ_BNAB01000002.1"/>
</dbReference>
<dbReference type="EMBL" id="FNOB01000002">
    <property type="protein sequence ID" value="SDW31320.1"/>
    <property type="molecule type" value="Genomic_DNA"/>
</dbReference>
<evidence type="ECO:0000313" key="5">
    <source>
        <dbReference type="Proteomes" id="UP000634647"/>
    </source>
</evidence>
<proteinExistence type="predicted"/>
<dbReference type="Pfam" id="PF05050">
    <property type="entry name" value="Methyltransf_21"/>
    <property type="match status" value="1"/>
</dbReference>
<sequence length="467" mass="51122">MKCGLITPIGPGHARLFEESCRPSVEAAWGYHHGPFDELVVYPMDDTEGRHGRSNRRNAAIEQAAREGVDWVFLLDADDILAPNAFEAFGRILADEPALDAVWGLICELDPAGEPQLREGQPERIDSYADFLAHAPAMAVQIGGFYRTRALAGLRFDESLDTAEDYTLYLQLWRGARCAKRPEIFFLNRRGQHSTGPRSATGQDWRLATDRLWAGAVRETPLWAEVDHAGVRARMRVTNPLDLIQRTHLAGQFFEAEPLSRLHGLVAPGARIVDVGANVGNHVVWYAQHLSPAAILPVEPNPAAIRLLEENIAANGIEGVVDRCGIGLGVGRAEGRFRAETPDADNLGATALTPDGAGDLRVVTLDALLGDTRVDFLKIDAEGMELDVLAGAARTIARNRPVIWIEIQRANILGFAQRWCRANGYRLADSVPYVHTMDYFAVPEAFVRPETAAAHAPAGRMPEDVSA</sequence>